<reference evidence="2" key="1">
    <citation type="journal article" date="2019" name="Int. J. Syst. Evol. Microbiol.">
        <title>The Global Catalogue of Microorganisms (GCM) 10K type strain sequencing project: providing services to taxonomists for standard genome sequencing and annotation.</title>
        <authorList>
            <consortium name="The Broad Institute Genomics Platform"/>
            <consortium name="The Broad Institute Genome Sequencing Center for Infectious Disease"/>
            <person name="Wu L."/>
            <person name="Ma J."/>
        </authorList>
    </citation>
    <scope>NUCLEOTIDE SEQUENCE [LARGE SCALE GENOMIC DNA]</scope>
    <source>
        <strain evidence="2">CCUG 61707</strain>
    </source>
</reference>
<dbReference type="PROSITE" id="PS51257">
    <property type="entry name" value="PROKAR_LIPOPROTEIN"/>
    <property type="match status" value="1"/>
</dbReference>
<proteinExistence type="predicted"/>
<dbReference type="Pfam" id="PF06804">
    <property type="entry name" value="Lipoprotein_18"/>
    <property type="match status" value="1"/>
</dbReference>
<organism evidence="1 2">
    <name type="scientific">Seminibacterium arietis</name>
    <dbReference type="NCBI Taxonomy" id="1173502"/>
    <lineage>
        <taxon>Bacteria</taxon>
        <taxon>Pseudomonadati</taxon>
        <taxon>Pseudomonadota</taxon>
        <taxon>Gammaproteobacteria</taxon>
        <taxon>Pasteurellales</taxon>
        <taxon>Pasteurellaceae</taxon>
        <taxon>Seminibacterium</taxon>
    </lineage>
</organism>
<accession>A0ABW3IBF4</accession>
<name>A0ABW3IBF4_9PAST</name>
<dbReference type="RefSeq" id="WP_380822153.1">
    <property type="nucleotide sequence ID" value="NZ_JBHTJN010000028.1"/>
</dbReference>
<dbReference type="InterPro" id="IPR010653">
    <property type="entry name" value="NlpB/DapX"/>
</dbReference>
<dbReference type="Gene3D" id="3.30.530.50">
    <property type="match status" value="1"/>
</dbReference>
<comment type="caution">
    <text evidence="1">The sequence shown here is derived from an EMBL/GenBank/DDBJ whole genome shotgun (WGS) entry which is preliminary data.</text>
</comment>
<sequence length="212" mass="24346">MKKWLTINILLVVLMGCSSDYQNKKPNDGFSDSNSNLPTFSTLETGGLNLPVSNQTYRIPQIKQDHKYQIDIRPPVEPIPIIDKSIAQFDGERALIAYPLSLRDVYNLKQIERLLTEQRIDFTAEKGKIITNWSKIERSDSIEDIQIRYQIEQVETKQASALFISIFQIKRGDIISKADLSEKQRYTSELLNHLIGELNSTYLKQQQDLSGL</sequence>
<protein>
    <submittedName>
        <fullName evidence="1">Outer membrane protein assembly factor BamC</fullName>
    </submittedName>
</protein>
<evidence type="ECO:0000313" key="2">
    <source>
        <dbReference type="Proteomes" id="UP001596996"/>
    </source>
</evidence>
<dbReference type="EMBL" id="JBHTJN010000028">
    <property type="protein sequence ID" value="MFD0967002.1"/>
    <property type="molecule type" value="Genomic_DNA"/>
</dbReference>
<gene>
    <name evidence="1" type="primary">bamC</name>
    <name evidence="1" type="ORF">ACFQ02_09230</name>
</gene>
<evidence type="ECO:0000313" key="1">
    <source>
        <dbReference type="EMBL" id="MFD0967002.1"/>
    </source>
</evidence>
<keyword evidence="2" id="KW-1185">Reference proteome</keyword>
<dbReference type="Proteomes" id="UP001596996">
    <property type="component" value="Unassembled WGS sequence"/>
</dbReference>